<comment type="similarity">
    <text evidence="3 11">Belongs to the peptidase M50B family.</text>
</comment>
<comment type="caution">
    <text evidence="13">The sequence shown here is derived from an EMBL/GenBank/DDBJ whole genome shotgun (WGS) entry which is preliminary data.</text>
</comment>
<dbReference type="GO" id="GO:0008237">
    <property type="term" value="F:metallopeptidase activity"/>
    <property type="evidence" value="ECO:0007669"/>
    <property type="project" value="UniProtKB-KW"/>
</dbReference>
<dbReference type="SMART" id="SM00228">
    <property type="entry name" value="PDZ"/>
    <property type="match status" value="1"/>
</dbReference>
<evidence type="ECO:0000256" key="10">
    <source>
        <dbReference type="ARBA" id="ARBA00023136"/>
    </source>
</evidence>
<evidence type="ECO:0000256" key="7">
    <source>
        <dbReference type="ARBA" id="ARBA00022833"/>
    </source>
</evidence>
<dbReference type="Pfam" id="PF02163">
    <property type="entry name" value="Peptidase_M50"/>
    <property type="match status" value="1"/>
</dbReference>
<evidence type="ECO:0000256" key="6">
    <source>
        <dbReference type="ARBA" id="ARBA00022801"/>
    </source>
</evidence>
<evidence type="ECO:0000313" key="13">
    <source>
        <dbReference type="EMBL" id="MEK8027309.1"/>
    </source>
</evidence>
<evidence type="ECO:0000256" key="4">
    <source>
        <dbReference type="ARBA" id="ARBA00022670"/>
    </source>
</evidence>
<feature type="transmembrane region" description="Helical" evidence="11">
    <location>
        <begin position="384"/>
        <end position="404"/>
    </location>
</feature>
<keyword evidence="4" id="KW-0645">Protease</keyword>
<keyword evidence="14" id="KW-1185">Reference proteome</keyword>
<dbReference type="PANTHER" id="PTHR42837:SF2">
    <property type="entry name" value="MEMBRANE METALLOPROTEASE ARASP2, CHLOROPLASTIC-RELATED"/>
    <property type="match status" value="1"/>
</dbReference>
<sequence length="462" mass="50301">MLSTVGGFLLTLGVLILVHEWGHYRVARACGVKVLRFSMGFGRVIWRRQASPQDTEFVLSWLPLGGYVRMLDEREAPVPPALLDQTYNRKPLWQRSAIVAAGPLANLVLAVLLYAASHWIGVQEPLPVLASPVAGSLAERAGLRAGDAVQAWRTSGGDADAWQPVPSLTDLRWQLTQAAMEGRSLDLRINATQPGAAHGTRELTLRLDDLRGEEVDAALLRRIGLVGAYSEPVLGEVKADGPAALAGARQGDRVLRVDGRPVADAVALRELIRQSVDGLRGRTQRWEVERGGRTLTLEVTPRVLEDGDRRIGRVEAYIGEPPRMVLVRADALDGLAQGLQRTWEVSQLSLKMLWRMLTGEASVKNLSGPLTIADYAGQSVQQGLGYYLGFLAMVSVSLGVLNLLPLPMLDGGHLMYHAFEAVTGRPVSDLWLARLQRGGLAVLLLMMSVALYNDVARLLGLH</sequence>
<protein>
    <recommendedName>
        <fullName evidence="11">Zinc metalloprotease</fullName>
        <ecNumber evidence="11">3.4.24.-</ecNumber>
    </recommendedName>
</protein>
<dbReference type="Proteomes" id="UP001368500">
    <property type="component" value="Unassembled WGS sequence"/>
</dbReference>
<keyword evidence="10 11" id="KW-0472">Membrane</keyword>
<comment type="cofactor">
    <cofactor evidence="1 11">
        <name>Zn(2+)</name>
        <dbReference type="ChEBI" id="CHEBI:29105"/>
    </cofactor>
</comment>
<evidence type="ECO:0000256" key="3">
    <source>
        <dbReference type="ARBA" id="ARBA00007931"/>
    </source>
</evidence>
<dbReference type="CDD" id="cd06163">
    <property type="entry name" value="S2P-M50_PDZ_RseP-like"/>
    <property type="match status" value="2"/>
</dbReference>
<dbReference type="RefSeq" id="WP_341375083.1">
    <property type="nucleotide sequence ID" value="NZ_JBBUTF010000013.1"/>
</dbReference>
<proteinExistence type="inferred from homology"/>
<dbReference type="EMBL" id="JBBUTF010000013">
    <property type="protein sequence ID" value="MEK8027309.1"/>
    <property type="molecule type" value="Genomic_DNA"/>
</dbReference>
<keyword evidence="6 11" id="KW-0378">Hydrolase</keyword>
<evidence type="ECO:0000256" key="11">
    <source>
        <dbReference type="RuleBase" id="RU362031"/>
    </source>
</evidence>
<dbReference type="InterPro" id="IPR041489">
    <property type="entry name" value="PDZ_6"/>
</dbReference>
<evidence type="ECO:0000259" key="12">
    <source>
        <dbReference type="SMART" id="SM00228"/>
    </source>
</evidence>
<feature type="domain" description="PDZ" evidence="12">
    <location>
        <begin position="221"/>
        <end position="292"/>
    </location>
</feature>
<keyword evidence="5 11" id="KW-0812">Transmembrane</keyword>
<dbReference type="Pfam" id="PF17820">
    <property type="entry name" value="PDZ_6"/>
    <property type="match status" value="1"/>
</dbReference>
<dbReference type="InterPro" id="IPR004387">
    <property type="entry name" value="Pept_M50_Zn"/>
</dbReference>
<evidence type="ECO:0000313" key="14">
    <source>
        <dbReference type="Proteomes" id="UP001368500"/>
    </source>
</evidence>
<dbReference type="InterPro" id="IPR008915">
    <property type="entry name" value="Peptidase_M50"/>
</dbReference>
<keyword evidence="8 11" id="KW-1133">Transmembrane helix</keyword>
<evidence type="ECO:0000256" key="2">
    <source>
        <dbReference type="ARBA" id="ARBA00004141"/>
    </source>
</evidence>
<keyword evidence="11" id="KW-0479">Metal-binding</keyword>
<evidence type="ECO:0000256" key="5">
    <source>
        <dbReference type="ARBA" id="ARBA00022692"/>
    </source>
</evidence>
<feature type="transmembrane region" description="Helical" evidence="11">
    <location>
        <begin position="435"/>
        <end position="452"/>
    </location>
</feature>
<gene>
    <name evidence="13" type="primary">rseP</name>
    <name evidence="13" type="ORF">AACH11_15200</name>
</gene>
<dbReference type="Gene3D" id="2.30.42.10">
    <property type="match status" value="2"/>
</dbReference>
<keyword evidence="7 11" id="KW-0862">Zinc</keyword>
<organism evidence="13 14">
    <name type="scientific">Pseudaquabacterium rugosum</name>
    <dbReference type="NCBI Taxonomy" id="2984194"/>
    <lineage>
        <taxon>Bacteria</taxon>
        <taxon>Pseudomonadati</taxon>
        <taxon>Pseudomonadota</taxon>
        <taxon>Betaproteobacteria</taxon>
        <taxon>Burkholderiales</taxon>
        <taxon>Sphaerotilaceae</taxon>
        <taxon>Pseudaquabacterium</taxon>
    </lineage>
</organism>
<dbReference type="CDD" id="cd23081">
    <property type="entry name" value="cpPDZ_EcRseP-like"/>
    <property type="match status" value="1"/>
</dbReference>
<evidence type="ECO:0000256" key="9">
    <source>
        <dbReference type="ARBA" id="ARBA00023049"/>
    </source>
</evidence>
<dbReference type="PANTHER" id="PTHR42837">
    <property type="entry name" value="REGULATOR OF SIGMA-E PROTEASE RSEP"/>
    <property type="match status" value="1"/>
</dbReference>
<dbReference type="EC" id="3.4.24.-" evidence="11"/>
<evidence type="ECO:0000256" key="8">
    <source>
        <dbReference type="ARBA" id="ARBA00022989"/>
    </source>
</evidence>
<name>A0ABU9BBM4_9BURK</name>
<dbReference type="InterPro" id="IPR036034">
    <property type="entry name" value="PDZ_sf"/>
</dbReference>
<evidence type="ECO:0000256" key="1">
    <source>
        <dbReference type="ARBA" id="ARBA00001947"/>
    </source>
</evidence>
<dbReference type="InterPro" id="IPR001478">
    <property type="entry name" value="PDZ"/>
</dbReference>
<dbReference type="SUPFAM" id="SSF50156">
    <property type="entry name" value="PDZ domain-like"/>
    <property type="match status" value="2"/>
</dbReference>
<comment type="subcellular location">
    <subcellularLocation>
        <location evidence="2">Membrane</location>
        <topology evidence="2">Multi-pass membrane protein</topology>
    </subcellularLocation>
</comment>
<accession>A0ABU9BBM4</accession>
<reference evidence="13 14" key="1">
    <citation type="submission" date="2024-04" db="EMBL/GenBank/DDBJ databases">
        <title>Novel species of the genus Ideonella isolated from streams.</title>
        <authorList>
            <person name="Lu H."/>
        </authorList>
    </citation>
    <scope>NUCLEOTIDE SEQUENCE [LARGE SCALE GENOMIC DNA]</scope>
    <source>
        <strain evidence="13 14">BYS139W</strain>
    </source>
</reference>
<keyword evidence="9 11" id="KW-0482">Metalloprotease</keyword>
<dbReference type="NCBIfam" id="TIGR00054">
    <property type="entry name" value="RIP metalloprotease RseP"/>
    <property type="match status" value="1"/>
</dbReference>